<feature type="region of interest" description="N-terminal hotdog fold" evidence="5">
    <location>
        <begin position="2425"/>
        <end position="2557"/>
    </location>
</feature>
<dbReference type="SUPFAM" id="SSF52151">
    <property type="entry name" value="FabD/lysophospholipase-like"/>
    <property type="match status" value="1"/>
</dbReference>
<evidence type="ECO:0000259" key="7">
    <source>
        <dbReference type="PROSITE" id="PS52004"/>
    </source>
</evidence>
<feature type="region of interest" description="C-terminal hotdog fold" evidence="5">
    <location>
        <begin position="2581"/>
        <end position="2737"/>
    </location>
</feature>
<dbReference type="Pfam" id="PF02801">
    <property type="entry name" value="Ketoacyl-synt_C"/>
    <property type="match status" value="1"/>
</dbReference>
<name>Q1KML3_9GAMM</name>
<keyword evidence="2" id="KW-0596">Phosphopantetheine</keyword>
<dbReference type="Pfam" id="PF08659">
    <property type="entry name" value="KR"/>
    <property type="match status" value="1"/>
</dbReference>
<evidence type="ECO:0000256" key="4">
    <source>
        <dbReference type="ARBA" id="ARBA00022679"/>
    </source>
</evidence>
<feature type="active site" description="Proton donor; for dehydratase activity" evidence="5">
    <location>
        <position position="2649"/>
    </location>
</feature>
<dbReference type="InterPro" id="IPR020841">
    <property type="entry name" value="PKS_Beta-ketoAc_synthase_dom"/>
</dbReference>
<dbReference type="Gene3D" id="3.40.50.720">
    <property type="entry name" value="NAD(P)-binding Rossmann-like Domain"/>
    <property type="match status" value="1"/>
</dbReference>
<dbReference type="CDD" id="cd00833">
    <property type="entry name" value="PKS"/>
    <property type="match status" value="1"/>
</dbReference>
<evidence type="ECO:0000256" key="2">
    <source>
        <dbReference type="ARBA" id="ARBA00022450"/>
    </source>
</evidence>
<evidence type="ECO:0000256" key="1">
    <source>
        <dbReference type="ARBA" id="ARBA00006484"/>
    </source>
</evidence>
<dbReference type="SUPFAM" id="SSF55048">
    <property type="entry name" value="Probable ACP-binding domain of malonyl-CoA ACP transacylase"/>
    <property type="match status" value="1"/>
</dbReference>
<feature type="domain" description="Carrier" evidence="6">
    <location>
        <begin position="1707"/>
        <end position="1786"/>
    </location>
</feature>
<dbReference type="InterPro" id="IPR016036">
    <property type="entry name" value="Malonyl_transacylase_ACP-bd"/>
</dbReference>
<dbReference type="PANTHER" id="PTHR43074:SF1">
    <property type="entry name" value="BETA-KETOACYL SYNTHASE FAMILY PROTEIN-RELATED"/>
    <property type="match status" value="1"/>
</dbReference>
<evidence type="ECO:0000259" key="6">
    <source>
        <dbReference type="PROSITE" id="PS50075"/>
    </source>
</evidence>
<evidence type="ECO:0000256" key="5">
    <source>
        <dbReference type="PROSITE-ProRule" id="PRU01363"/>
    </source>
</evidence>
<dbReference type="InterPro" id="IPR009081">
    <property type="entry name" value="PP-bd_ACP"/>
</dbReference>
<dbReference type="InterPro" id="IPR057326">
    <property type="entry name" value="KR_dom"/>
</dbReference>
<dbReference type="PROSITE" id="PS52019">
    <property type="entry name" value="PKS_MFAS_DH"/>
    <property type="match status" value="1"/>
</dbReference>
<dbReference type="InterPro" id="IPR016035">
    <property type="entry name" value="Acyl_Trfase/lysoPLipase"/>
</dbReference>
<dbReference type="InterPro" id="IPR014043">
    <property type="entry name" value="Acyl_transferase_dom"/>
</dbReference>
<dbReference type="Gene3D" id="3.30.70.250">
    <property type="entry name" value="Malonyl-CoA ACP transacylase, ACP-binding"/>
    <property type="match status" value="1"/>
</dbReference>
<dbReference type="InterPro" id="IPR001227">
    <property type="entry name" value="Ac_transferase_dom_sf"/>
</dbReference>
<protein>
    <submittedName>
        <fullName evidence="9">Polyunsaturated fatty acid synthase</fullName>
    </submittedName>
</protein>
<dbReference type="NCBIfam" id="TIGR02813">
    <property type="entry name" value="omega_3_PfaA"/>
    <property type="match status" value="2"/>
</dbReference>
<dbReference type="Pfam" id="PF00109">
    <property type="entry name" value="ketoacyl-synt"/>
    <property type="match status" value="1"/>
</dbReference>
<dbReference type="SMART" id="SM00827">
    <property type="entry name" value="PKS_AT"/>
    <property type="match status" value="1"/>
</dbReference>
<dbReference type="Gene3D" id="3.10.129.110">
    <property type="entry name" value="Polyketide synthase dehydratase"/>
    <property type="match status" value="1"/>
</dbReference>
<dbReference type="Gene3D" id="3.40.47.10">
    <property type="match status" value="1"/>
</dbReference>
<feature type="domain" description="Carrier" evidence="6">
    <location>
        <begin position="1612"/>
        <end position="1691"/>
    </location>
</feature>
<dbReference type="InterPro" id="IPR013968">
    <property type="entry name" value="PKS_KR"/>
</dbReference>
<dbReference type="Gene3D" id="1.10.1200.10">
    <property type="entry name" value="ACP-like"/>
    <property type="match status" value="6"/>
</dbReference>
<dbReference type="CDD" id="cd08953">
    <property type="entry name" value="KR_2_SDR_x"/>
    <property type="match status" value="1"/>
</dbReference>
<dbReference type="InterPro" id="IPR014030">
    <property type="entry name" value="Ketoacyl_synth_N"/>
</dbReference>
<dbReference type="SUPFAM" id="SSF53901">
    <property type="entry name" value="Thiolase-like"/>
    <property type="match status" value="2"/>
</dbReference>
<evidence type="ECO:0000256" key="3">
    <source>
        <dbReference type="ARBA" id="ARBA00022553"/>
    </source>
</evidence>
<dbReference type="InterPro" id="IPR004432">
    <property type="entry name" value="Omega_3_polyunsat_FA_synth"/>
</dbReference>
<sequence length="2760" mass="299144">MAHTEPSDQEANRQKDLRLNKRLADMPIAIVGMASIFANGRYLPNFWDNICEKVDAIEDVPCDHWRIEDYYSVDKKGADKSYCKRGGFMPEVDFNPMEFGLPPNILELTDSSQLLSLIVAKEVLQDANLREDYDRDKIGITLGVGGGQKLSHSLNARLQYPVLDKVFKASGVTDEDSEMIIKKFQDYYVHWEENSFPGSLGNVISGRIANRFDLGGMNCVVDAACAGSLAADRMAITELTEGRSEMMISGGVCTDNSPDMYMSFSKTPAFTTNEQPFDFDSKGMMIGEGIGMRALKRLDDAERDGDRIYAVIKGVGASSDGKFKSIYAPRPEGQAKALVRAYDDAGFAPHSVGLIEAHGTGTAAGDVAEFFGLSSVFSEDNDEKQHIALGSVKSQIGHAKSAAGTAGVIKASLALHHKVLPPTIDIVTQPNPSLEIERSPFYLNTQARPWMIRVDGTPRRAGISSFGFGGTNFHIVLEEYTPEARRGDALKYRQRAVAQILLFTAADRTALLNELNDWAQNASNKDTQPEAHNQGAENYGLRSIAKQAARCGFIANDYEELNTMTKQAITQLEASTDGGPINHWQLPSGISYRAAGLVNGKEQTKVAALFAGQGSSQYLNMGRELACYFPELMQQFHKADQVFTANGKPALSQVLYPIPMFNDESLKAQETILRNTQNAQSAIGVMSVGQFKLFTAAGFNPDMVAGSHFGELSALCAAGVISDDDYIKLAFARGQAMATPSKDGAETDAGFMYAVITKQGDDPEVNGCIAKFEGVSIANYNAPTQVVIAGPTDQTALAADALKEDGFKAIPLPVSGAFHTPLVGHAQKPFADAIDNATFNTPARALYSNGTGGLHKIDANKIKASFKDHMLQSVRFNSQLEMYADGARVFVEFGPKNILTKLVEGTLTNQEDEVCTISINANPKGDADMQLKQAAVQLAVTGISLREIDPYQAVIAPPAAGHMSPMSIKLNATNHISKATRKKMDDSLEDGWVTSQAEHVEREVPEQEVEKIVEKEVIKERIVEVPKVAELPTQGNSVFAGQIQDRSPVNFTAEDWFRTDVLNIGEASLHAFFDAQQQLANLHQQFLAGPKQYGETFSTLMTEQAKMSGIAIPESLDRSMELFHQHQAETLRSHAQYLNMQTGSNAVLGLLNSQTTHPNAVYNSPIQTQVVIKAPTQKPVISPAVINHVSEDWQPAADVNIAQEDGTYAQAEPTVTEVATSEPVKFDGQSALDVTNPQAVMLEVVAEKTGQPTEMLDLEMDMEAPLGIDQIKVEILTSVQDKIAGLPELGPEDLAECRTLTEIVTYMNSKLQATGSNAATPAANLGLSNDKVQATMMAVVAEKTGYPTEMLELEMDMEADLGIDSIKRVEILGTVQDTPGLPELSPEDLAECRTLGEIVDYMFKLPAETGSNAATPAANLGLSNDKVQATMMAVVAEKTGYPTEMLELEMDMEADLGIDSIKRVEILGTVQDTPGLPELSPEDLAECRTLGEIVDYMFKLPAETGSNAATPAANLGLSNDKVQATMMAVVAEKTGYPTEMLELEMDMEADLGIDSIKRVEILGTVQDTPGLPELSPEDLAECRTLGEIVDYMFKLPAETGSNAATPAANLGLSNDKVQATMMAVVAEKTGYPTEMLELEMDMEADLGIDSIKRVEILGTVQDTPGLPELSPEDLAECRTLGEIVDYMFKLPAETGSNAATPAANLGLSNDKVQATMMAVVAEKTGYPTEMLELEMDMEADLGIDSIKRVEILGTVQDTPGLPELSPEDLAECRTLGEIVDYMFKLPAEAANTSALAANPAIDFTRHKQASCHNMVVADFTYEDGGFIPLKMRVESDVPAAVLNKGAAISTVEPNFDLPPHSEVMLKLSAVNKLVQCFTGSGDKQDYGENCVVIDDGHNAGVIAEKLIAQGWKVAVVRPPKGQHTSAPFNSDVASYELETHDDFYILTSICAVIKDIETKQGAIDGFIHLDPLQDKTEVTALELHDQAFTSIMAFLWAKLLQPKLNEGDDARRAFVTVSRIDGGFGFSNTDASVQWDGNIDAELNQAALFGLTKTLIHEWPQEDGVFCRAIDIATKLDARHVADAINSELFDQQGHTVEVGLDDAISKNNRNTLVAGNAGTDPHATKHASAELNKTDVILVTGGAKGVTFECAISLAKQCQHHFILAGRSQEDADALPSWAEGKQTNELKPAAIRHLITSGEKPTPKQVDAFVWPVQSSREINHALAAFEVGASAEYISMDVTNSVAITKALQPLDKGGRSNEITGLIHGAGVLADKHIQDKTLAEFTKVYGTKVNGLEALLAATNPSKQIKHVAMFSSAAGFYGNTGQSDYAMSNDILNKAAYQFKANPEAKVMSFNWGPWDAAMVNPALKKMFTDRGVYVIPLQAGAELLSETGICVQLLVGTSMQGSTNKDIEVASVKKPYAERMLSASDPRCMQVTEDSVRVNRDLDPKAMTFIEDHCINGHAVLPTVCAIAQWMREAASVMLGAFHWVKVRDYKLLKGVIFDTPEDNEPQEYTLELTPVEGCDSKVTAQKQALISCEGRPHTQYKATLVADNAPMKDIAPFDTIKLPGMNASEKAITTEDEAKSLYSNGTLFHGPRLQGITEVLRFDQGLIAKCELPKVASTDCGEFPPQLHNGGSQPDREFAEDYLLQAMLVWARLKTGAASLPSSTIGEFVSYAPMSFGEKAWIELDVIKHTTRPQETSLEANISLYRQNGRLSAVMKSAKVTISKNLNEAFLPKKVADQTSPLASQDSWEACV</sequence>
<dbReference type="InterPro" id="IPR032821">
    <property type="entry name" value="PKS_assoc"/>
</dbReference>
<dbReference type="EMBL" id="DQ469875">
    <property type="protein sequence ID" value="ABF00127.1"/>
    <property type="molecule type" value="Genomic_DNA"/>
</dbReference>
<accession>Q1KML3</accession>
<dbReference type="InterPro" id="IPR049900">
    <property type="entry name" value="PKS_mFAS_DH"/>
</dbReference>
<gene>
    <name evidence="9" type="primary">pfaA</name>
</gene>
<reference evidence="9" key="1">
    <citation type="submission" date="2006-03" db="EMBL/GenBank/DDBJ databases">
        <title>Cloning and sequencing of eicosapentaenoic acid (EPA) synthesis gene from psychrotroph Pseudoaltromonas sp. strain DS-12.</title>
        <authorList>
            <person name="Dai M."/>
            <person name="Zhang P."/>
        </authorList>
    </citation>
    <scope>NUCLEOTIDE SEQUENCE</scope>
    <source>
        <strain evidence="9">DS-12</strain>
    </source>
</reference>
<organism evidence="9">
    <name type="scientific">Pseudoalteromonas sp. DS-12</name>
    <dbReference type="NCBI Taxonomy" id="375285"/>
    <lineage>
        <taxon>Bacteria</taxon>
        <taxon>Pseudomonadati</taxon>
        <taxon>Pseudomonadota</taxon>
        <taxon>Gammaproteobacteria</taxon>
        <taxon>Alteromonadales</taxon>
        <taxon>Pseudoalteromonadaceae</taxon>
        <taxon>Pseudoalteromonas</taxon>
    </lineage>
</organism>
<dbReference type="PROSITE" id="PS52004">
    <property type="entry name" value="KS3_2"/>
    <property type="match status" value="1"/>
</dbReference>
<dbReference type="PROSITE" id="PS50075">
    <property type="entry name" value="CARRIER"/>
    <property type="match status" value="5"/>
</dbReference>
<evidence type="ECO:0000259" key="8">
    <source>
        <dbReference type="PROSITE" id="PS52019"/>
    </source>
</evidence>
<dbReference type="SMART" id="SM00825">
    <property type="entry name" value="PKS_KS"/>
    <property type="match status" value="1"/>
</dbReference>
<dbReference type="InterPro" id="IPR016039">
    <property type="entry name" value="Thiolase-like"/>
</dbReference>
<keyword evidence="4" id="KW-0808">Transferase</keyword>
<feature type="domain" description="Carrier" evidence="6">
    <location>
        <begin position="1327"/>
        <end position="1406"/>
    </location>
</feature>
<dbReference type="InterPro" id="IPR036291">
    <property type="entry name" value="NAD(P)-bd_dom_sf"/>
</dbReference>
<dbReference type="SUPFAM" id="SSF47336">
    <property type="entry name" value="ACP-like"/>
    <property type="match status" value="6"/>
</dbReference>
<keyword evidence="3" id="KW-0597">Phosphoprotein</keyword>
<feature type="active site" description="Proton acceptor; for dehydratase activity" evidence="5">
    <location>
        <position position="2460"/>
    </location>
</feature>
<dbReference type="SMART" id="SM00822">
    <property type="entry name" value="PKS_KR"/>
    <property type="match status" value="1"/>
</dbReference>
<dbReference type="GO" id="GO:0016746">
    <property type="term" value="F:acyltransferase activity"/>
    <property type="evidence" value="ECO:0007669"/>
    <property type="project" value="InterPro"/>
</dbReference>
<feature type="domain" description="Ketosynthase family 3 (KS3)" evidence="7">
    <location>
        <begin position="25"/>
        <end position="479"/>
    </location>
</feature>
<dbReference type="InterPro" id="IPR052568">
    <property type="entry name" value="PKS-FAS_Synthase"/>
</dbReference>
<dbReference type="SUPFAM" id="SSF51735">
    <property type="entry name" value="NAD(P)-binding Rossmann-fold domains"/>
    <property type="match status" value="1"/>
</dbReference>
<dbReference type="InterPro" id="IPR042104">
    <property type="entry name" value="PKS_dehydratase_sf"/>
</dbReference>
<feature type="domain" description="Carrier" evidence="6">
    <location>
        <begin position="1422"/>
        <end position="1501"/>
    </location>
</feature>
<dbReference type="InterPro" id="IPR036736">
    <property type="entry name" value="ACP-like_sf"/>
</dbReference>
<proteinExistence type="inferred from homology"/>
<dbReference type="InterPro" id="IPR014031">
    <property type="entry name" value="Ketoacyl_synth_C"/>
</dbReference>
<dbReference type="Gene3D" id="3.40.366.10">
    <property type="entry name" value="Malonyl-Coenzyme A Acyl Carrier Protein, domain 2"/>
    <property type="match status" value="1"/>
</dbReference>
<feature type="domain" description="Carrier" evidence="6">
    <location>
        <begin position="1517"/>
        <end position="1596"/>
    </location>
</feature>
<dbReference type="Pfam" id="PF00550">
    <property type="entry name" value="PP-binding"/>
    <property type="match status" value="5"/>
</dbReference>
<comment type="similarity">
    <text evidence="1">Belongs to the short-chain dehydrogenases/reductases (SDR) family.</text>
</comment>
<evidence type="ECO:0000313" key="9">
    <source>
        <dbReference type="EMBL" id="ABF00127.1"/>
    </source>
</evidence>
<feature type="domain" description="PKS/mFAS DH" evidence="8">
    <location>
        <begin position="2425"/>
        <end position="2737"/>
    </location>
</feature>
<dbReference type="PANTHER" id="PTHR43074">
    <property type="entry name" value="OMEGA-3 POLYUNSATURATED FATTY ACID SYNTHASE PFAB-RELATED"/>
    <property type="match status" value="1"/>
</dbReference>
<dbReference type="Pfam" id="PF16197">
    <property type="entry name" value="KAsynt_C_assoc"/>
    <property type="match status" value="1"/>
</dbReference>
<dbReference type="Pfam" id="PF00698">
    <property type="entry name" value="Acyl_transf_1"/>
    <property type="match status" value="1"/>
</dbReference>